<dbReference type="InterPro" id="IPR053164">
    <property type="entry name" value="IS1016-like_transposase"/>
</dbReference>
<protein>
    <recommendedName>
        <fullName evidence="2">ISXO2-like transposase domain-containing protein</fullName>
    </recommendedName>
</protein>
<dbReference type="PANTHER" id="PTHR47163:SF2">
    <property type="entry name" value="SI:DKEY-17M8.2"/>
    <property type="match status" value="1"/>
</dbReference>
<dbReference type="Pfam" id="PF12762">
    <property type="entry name" value="DDE_Tnp_IS1595"/>
    <property type="match status" value="1"/>
</dbReference>
<evidence type="ECO:0000313" key="3">
    <source>
        <dbReference type="EnsemblMetazoa" id="G34021.1:cds"/>
    </source>
</evidence>
<feature type="region of interest" description="Disordered" evidence="1">
    <location>
        <begin position="235"/>
        <end position="264"/>
    </location>
</feature>
<accession>A0A8W8ML05</accession>
<organism evidence="3 4">
    <name type="scientific">Magallana gigas</name>
    <name type="common">Pacific oyster</name>
    <name type="synonym">Crassostrea gigas</name>
    <dbReference type="NCBI Taxonomy" id="29159"/>
    <lineage>
        <taxon>Eukaryota</taxon>
        <taxon>Metazoa</taxon>
        <taxon>Spiralia</taxon>
        <taxon>Lophotrochozoa</taxon>
        <taxon>Mollusca</taxon>
        <taxon>Bivalvia</taxon>
        <taxon>Autobranchia</taxon>
        <taxon>Pteriomorphia</taxon>
        <taxon>Ostreida</taxon>
        <taxon>Ostreoidea</taxon>
        <taxon>Ostreidae</taxon>
        <taxon>Magallana</taxon>
    </lineage>
</organism>
<dbReference type="EnsemblMetazoa" id="G34021.1">
    <property type="protein sequence ID" value="G34021.1:cds"/>
    <property type="gene ID" value="G34021"/>
</dbReference>
<dbReference type="Proteomes" id="UP000005408">
    <property type="component" value="Unassembled WGS sequence"/>
</dbReference>
<evidence type="ECO:0000259" key="2">
    <source>
        <dbReference type="Pfam" id="PF12762"/>
    </source>
</evidence>
<keyword evidence="4" id="KW-1185">Reference proteome</keyword>
<evidence type="ECO:0000313" key="4">
    <source>
        <dbReference type="Proteomes" id="UP000005408"/>
    </source>
</evidence>
<proteinExistence type="predicted"/>
<name>A0A8W8ML05_MAGGI</name>
<feature type="domain" description="ISXO2-like transposase" evidence="2">
    <location>
        <begin position="1"/>
        <end position="95"/>
    </location>
</feature>
<dbReference type="InterPro" id="IPR024445">
    <property type="entry name" value="Tnp_ISXO2-like"/>
</dbReference>
<dbReference type="PANTHER" id="PTHR47163">
    <property type="entry name" value="DDE_TNP_IS1595 DOMAIN-CONTAINING PROTEIN"/>
    <property type="match status" value="1"/>
</dbReference>
<dbReference type="AlphaFoldDB" id="A0A8W8ML05"/>
<evidence type="ECO:0000256" key="1">
    <source>
        <dbReference type="SAM" id="MobiDB-lite"/>
    </source>
</evidence>
<sequence length="442" mass="48962">MVERETNTLLIYPVPDMSEDTVVPIIERHVEAWSTIYNGGWSAYCGLNELGYNHSTVLHKHSFKKVYIYQETKEEVEIHTNRIEGAWKHAKDHFRRMSGTKISRFEGHLCEIMGRAETKIKYLPELLLVPQHNLSGRLHVSNTNFPNMVWTGLGCNTDAETDSGAEGERYSSLFSAIEADSISIPSNRQLSSSELAVRKGQVRSSVERAIDMMEMFVSSEDEADADKTICAMETGDDQDLGETGPSEVPVQKAPSTASKSKSNTTTTFTTFTATSSGSGLSKKLKSATASKCQTDEPSGSKAKSTAKCTKGHTGKVQETHYRATSGLIERVEIAKLLLIQENNMAGQFAGQDLSEIQFEDILVKDDGKATDDEIKQEKGEQPNGGGRGQRPFWRGRGRYNAEINFTCGKTFFNSLLPCNWRKLQVIIILVSHSCTNSVSDYS</sequence>
<feature type="compositionally biased region" description="Low complexity" evidence="1">
    <location>
        <begin position="255"/>
        <end position="264"/>
    </location>
</feature>
<reference evidence="3" key="1">
    <citation type="submission" date="2022-08" db="UniProtKB">
        <authorList>
            <consortium name="EnsemblMetazoa"/>
        </authorList>
    </citation>
    <scope>IDENTIFICATION</scope>
    <source>
        <strain evidence="3">05x7-T-G4-1.051#20</strain>
    </source>
</reference>